<keyword evidence="1" id="KW-0472">Membrane</keyword>
<proteinExistence type="predicted"/>
<organism evidence="2 3">
    <name type="scientific">Citrullus colocynthis</name>
    <name type="common">colocynth</name>
    <dbReference type="NCBI Taxonomy" id="252529"/>
    <lineage>
        <taxon>Eukaryota</taxon>
        <taxon>Viridiplantae</taxon>
        <taxon>Streptophyta</taxon>
        <taxon>Embryophyta</taxon>
        <taxon>Tracheophyta</taxon>
        <taxon>Spermatophyta</taxon>
        <taxon>Magnoliopsida</taxon>
        <taxon>eudicotyledons</taxon>
        <taxon>Gunneridae</taxon>
        <taxon>Pentapetalae</taxon>
        <taxon>rosids</taxon>
        <taxon>fabids</taxon>
        <taxon>Cucurbitales</taxon>
        <taxon>Cucurbitaceae</taxon>
        <taxon>Benincaseae</taxon>
        <taxon>Citrullus</taxon>
    </lineage>
</organism>
<feature type="transmembrane region" description="Helical" evidence="1">
    <location>
        <begin position="34"/>
        <end position="54"/>
    </location>
</feature>
<accession>A0ABP0YAI5</accession>
<protein>
    <submittedName>
        <fullName evidence="2">Uncharacterized protein</fullName>
    </submittedName>
</protein>
<feature type="transmembrane region" description="Helical" evidence="1">
    <location>
        <begin position="66"/>
        <end position="88"/>
    </location>
</feature>
<keyword evidence="1" id="KW-0812">Transmembrane</keyword>
<reference evidence="2 3" key="1">
    <citation type="submission" date="2024-03" db="EMBL/GenBank/DDBJ databases">
        <authorList>
            <person name="Gkanogiannis A."/>
            <person name="Becerra Lopez-Lavalle L."/>
        </authorList>
    </citation>
    <scope>NUCLEOTIDE SEQUENCE [LARGE SCALE GENOMIC DNA]</scope>
</reference>
<gene>
    <name evidence="2" type="ORF">CITCOLO1_LOCUS9332</name>
</gene>
<dbReference type="EMBL" id="OZ021737">
    <property type="protein sequence ID" value="CAK9317429.1"/>
    <property type="molecule type" value="Genomic_DNA"/>
</dbReference>
<name>A0ABP0YAI5_9ROSI</name>
<keyword evidence="1" id="KW-1133">Transmembrane helix</keyword>
<keyword evidence="3" id="KW-1185">Reference proteome</keyword>
<evidence type="ECO:0000313" key="2">
    <source>
        <dbReference type="EMBL" id="CAK9317429.1"/>
    </source>
</evidence>
<sequence>MTIVQSSYLFSAMEKPKGKRICIYRLQDSSIPPSYIRILSISIFLLIYFSASVWSSRFRSFYSCGVLLSLTFSLLTLVDIYGYCVFPFSPLDPLGVSLHDKKSAIPKAF</sequence>
<dbReference type="Proteomes" id="UP001642487">
    <property type="component" value="Chromosome 3"/>
</dbReference>
<evidence type="ECO:0000256" key="1">
    <source>
        <dbReference type="SAM" id="Phobius"/>
    </source>
</evidence>
<evidence type="ECO:0000313" key="3">
    <source>
        <dbReference type="Proteomes" id="UP001642487"/>
    </source>
</evidence>